<dbReference type="SUPFAM" id="SSF53335">
    <property type="entry name" value="S-adenosyl-L-methionine-dependent methyltransferases"/>
    <property type="match status" value="1"/>
</dbReference>
<dbReference type="HAMAP" id="MF_01057">
    <property type="entry name" value="tRNA_methyltr_TrmB"/>
    <property type="match status" value="1"/>
</dbReference>
<dbReference type="InterPro" id="IPR055361">
    <property type="entry name" value="tRNA_methyltr_TrmB_bact"/>
</dbReference>
<organism evidence="8 9">
    <name type="scientific">Ezakiella coagulans</name>
    <dbReference type="NCBI Taxonomy" id="46507"/>
    <lineage>
        <taxon>Bacteria</taxon>
        <taxon>Bacillati</taxon>
        <taxon>Bacillota</taxon>
        <taxon>Tissierellia</taxon>
        <taxon>Ezakiella</taxon>
    </lineage>
</organism>
<comment type="pathway">
    <text evidence="7">tRNA modification; N(7)-methylguanine-tRNA biosynthesis.</text>
</comment>
<gene>
    <name evidence="7" type="primary">trmB</name>
    <name evidence="8" type="ORF">C7381_102177</name>
</gene>
<feature type="binding site" evidence="7">
    <location>
        <position position="117"/>
    </location>
    <ligand>
        <name>S-adenosyl-L-methionine</name>
        <dbReference type="ChEBI" id="CHEBI:59789"/>
    </ligand>
</feature>
<dbReference type="PANTHER" id="PTHR23417">
    <property type="entry name" value="3-DEOXY-D-MANNO-OCTULOSONIC-ACID TRANSFERASE/TRNA GUANINE-N 7 - -METHYLTRANSFERASE"/>
    <property type="match status" value="1"/>
</dbReference>
<protein>
    <recommendedName>
        <fullName evidence="7">tRNA (guanine-N(7)-)-methyltransferase</fullName>
        <ecNumber evidence="7">2.1.1.33</ecNumber>
    </recommendedName>
    <alternativeName>
        <fullName evidence="7">tRNA (guanine(46)-N(7))-methyltransferase</fullName>
    </alternativeName>
    <alternativeName>
        <fullName evidence="7">tRNA(m7G46)-methyltransferase</fullName>
    </alternativeName>
</protein>
<dbReference type="PANTHER" id="PTHR23417:SF14">
    <property type="entry name" value="PENTACOTRIPEPTIDE-REPEAT REGION OF PRORP DOMAIN-CONTAINING PROTEIN"/>
    <property type="match status" value="1"/>
</dbReference>
<dbReference type="GO" id="GO:0043527">
    <property type="term" value="C:tRNA methyltransferase complex"/>
    <property type="evidence" value="ECO:0007669"/>
    <property type="project" value="TreeGrafter"/>
</dbReference>
<dbReference type="Pfam" id="PF02390">
    <property type="entry name" value="Methyltransf_4"/>
    <property type="match status" value="1"/>
</dbReference>
<dbReference type="PROSITE" id="PS51625">
    <property type="entry name" value="SAM_MT_TRMB"/>
    <property type="match status" value="1"/>
</dbReference>
<feature type="binding site" evidence="7">
    <location>
        <position position="121"/>
    </location>
    <ligand>
        <name>substrate</name>
    </ligand>
</feature>
<feature type="binding site" evidence="7">
    <location>
        <position position="43"/>
    </location>
    <ligand>
        <name>S-adenosyl-L-methionine</name>
        <dbReference type="ChEBI" id="CHEBI:59789"/>
    </ligand>
</feature>
<feature type="binding site" evidence="7">
    <location>
        <position position="153"/>
    </location>
    <ligand>
        <name>substrate</name>
    </ligand>
</feature>
<evidence type="ECO:0000256" key="5">
    <source>
        <dbReference type="ARBA" id="ARBA00022691"/>
    </source>
</evidence>
<keyword evidence="5 7" id="KW-0949">S-adenosyl-L-methionine</keyword>
<evidence type="ECO:0000256" key="2">
    <source>
        <dbReference type="ARBA" id="ARBA00003015"/>
    </source>
</evidence>
<name>A0A2U1E5R0_9FIRM</name>
<comment type="similarity">
    <text evidence="7">Belongs to the class I-like SAM-binding methyltransferase superfamily. TrmB family.</text>
</comment>
<comment type="caution">
    <text evidence="8">The sequence shown here is derived from an EMBL/GenBank/DDBJ whole genome shotgun (WGS) entry which is preliminary data.</text>
</comment>
<reference evidence="8 9" key="1">
    <citation type="submission" date="2018-04" db="EMBL/GenBank/DDBJ databases">
        <title>Genomic Encyclopedia of Type Strains, Phase IV (KMG-IV): sequencing the most valuable type-strain genomes for metagenomic binning, comparative biology and taxonomic classification.</title>
        <authorList>
            <person name="Goeker M."/>
        </authorList>
    </citation>
    <scope>NUCLEOTIDE SEQUENCE [LARGE SCALE GENOMIC DNA]</scope>
    <source>
        <strain evidence="8 9">DSM 20705</strain>
    </source>
</reference>
<dbReference type="NCBIfam" id="NF001080">
    <property type="entry name" value="PRK00121.2-2"/>
    <property type="match status" value="1"/>
</dbReference>
<keyword evidence="9" id="KW-1185">Reference proteome</keyword>
<dbReference type="EMBL" id="QEKV01000002">
    <property type="protein sequence ID" value="PVY95288.1"/>
    <property type="molecule type" value="Genomic_DNA"/>
</dbReference>
<dbReference type="EC" id="2.1.1.33" evidence="7"/>
<evidence type="ECO:0000313" key="9">
    <source>
        <dbReference type="Proteomes" id="UP000245793"/>
    </source>
</evidence>
<dbReference type="Gene3D" id="3.40.50.150">
    <property type="entry name" value="Vaccinia Virus protein VP39"/>
    <property type="match status" value="1"/>
</dbReference>
<dbReference type="AlphaFoldDB" id="A0A2U1E5R0"/>
<dbReference type="Proteomes" id="UP000245793">
    <property type="component" value="Unassembled WGS sequence"/>
</dbReference>
<comment type="caution">
    <text evidence="7">Lacks conserved residue(s) required for the propagation of feature annotation.</text>
</comment>
<accession>A0A2U1E5R0</accession>
<keyword evidence="4 7" id="KW-0808">Transferase</keyword>
<sequence length="206" mass="24188">MRMRKKWWAVPTLLDSGKAFFWPEENKGHWSEKFNNNNPIHLDIGCGSGGYCLALARKDKNRNFVLWDKEAGVLVYALDELLESNVDNALIIPREIDHVENIFAENEVDSITIHFPNPWPKNRQNNRRLTYPSRLLKYKNILKPDGEIDFRTDDDELYVDTLSYIEEVDGVILEKSDDAPPTTPISHYEERFRENGVKIKYIRFKF</sequence>
<feature type="binding site" evidence="7">
    <location>
        <position position="68"/>
    </location>
    <ligand>
        <name>S-adenosyl-L-methionine</name>
        <dbReference type="ChEBI" id="CHEBI:59789"/>
    </ligand>
</feature>
<evidence type="ECO:0000256" key="4">
    <source>
        <dbReference type="ARBA" id="ARBA00022679"/>
    </source>
</evidence>
<dbReference type="InterPro" id="IPR003358">
    <property type="entry name" value="tRNA_(Gua-N-7)_MeTrfase_Trmb"/>
</dbReference>
<dbReference type="GO" id="GO:0008176">
    <property type="term" value="F:tRNA (guanine(46)-N7)-methyltransferase activity"/>
    <property type="evidence" value="ECO:0007669"/>
    <property type="project" value="UniProtKB-UniRule"/>
</dbReference>
<comment type="catalytic activity">
    <reaction evidence="1 7">
        <text>guanosine(46) in tRNA + S-adenosyl-L-methionine = N(7)-methylguanosine(46) in tRNA + S-adenosyl-L-homocysteine</text>
        <dbReference type="Rhea" id="RHEA:42708"/>
        <dbReference type="Rhea" id="RHEA-COMP:10188"/>
        <dbReference type="Rhea" id="RHEA-COMP:10189"/>
        <dbReference type="ChEBI" id="CHEBI:57856"/>
        <dbReference type="ChEBI" id="CHEBI:59789"/>
        <dbReference type="ChEBI" id="CHEBI:74269"/>
        <dbReference type="ChEBI" id="CHEBI:74480"/>
        <dbReference type="EC" id="2.1.1.33"/>
    </reaction>
</comment>
<feature type="binding site" evidence="7">
    <location>
        <position position="95"/>
    </location>
    <ligand>
        <name>S-adenosyl-L-methionine</name>
        <dbReference type="ChEBI" id="CHEBI:59789"/>
    </ligand>
</feature>
<evidence type="ECO:0000313" key="8">
    <source>
        <dbReference type="EMBL" id="PVY95288.1"/>
    </source>
</evidence>
<keyword evidence="3 7" id="KW-0489">Methyltransferase</keyword>
<dbReference type="InterPro" id="IPR029063">
    <property type="entry name" value="SAM-dependent_MTases_sf"/>
</dbReference>
<evidence type="ECO:0000256" key="7">
    <source>
        <dbReference type="HAMAP-Rule" id="MF_01057"/>
    </source>
</evidence>
<dbReference type="RefSeq" id="WP_165803565.1">
    <property type="nucleotide sequence ID" value="NZ_QEKV01000002.1"/>
</dbReference>
<evidence type="ECO:0000256" key="1">
    <source>
        <dbReference type="ARBA" id="ARBA00000142"/>
    </source>
</evidence>
<comment type="function">
    <text evidence="2 7">Catalyzes the formation of N(7)-methylguanine at position 46 (m7G46) in tRNA.</text>
</comment>
<evidence type="ECO:0000256" key="3">
    <source>
        <dbReference type="ARBA" id="ARBA00022603"/>
    </source>
</evidence>
<proteinExistence type="inferred from homology"/>
<evidence type="ECO:0000256" key="6">
    <source>
        <dbReference type="ARBA" id="ARBA00022694"/>
    </source>
</evidence>
<dbReference type="UniPathway" id="UPA00989"/>
<keyword evidence="6 7" id="KW-0819">tRNA processing</keyword>